<evidence type="ECO:0000313" key="3">
    <source>
        <dbReference type="EMBL" id="PHN05233.1"/>
    </source>
</evidence>
<feature type="compositionally biased region" description="Basic and acidic residues" evidence="1">
    <location>
        <begin position="365"/>
        <end position="375"/>
    </location>
</feature>
<dbReference type="EMBL" id="PDUD01000022">
    <property type="protein sequence ID" value="PHN05233.1"/>
    <property type="molecule type" value="Genomic_DNA"/>
</dbReference>
<dbReference type="Proteomes" id="UP000223913">
    <property type="component" value="Unassembled WGS sequence"/>
</dbReference>
<feature type="region of interest" description="Disordered" evidence="1">
    <location>
        <begin position="356"/>
        <end position="375"/>
    </location>
</feature>
<dbReference type="AlphaFoldDB" id="A0A2D0NBT8"/>
<dbReference type="OrthoDB" id="662693at2"/>
<organism evidence="3 4">
    <name type="scientific">Flavilitoribacter nigricans (strain ATCC 23147 / DSM 23189 / NBRC 102662 / NCIMB 1420 / SS-2)</name>
    <name type="common">Lewinella nigricans</name>
    <dbReference type="NCBI Taxonomy" id="1122177"/>
    <lineage>
        <taxon>Bacteria</taxon>
        <taxon>Pseudomonadati</taxon>
        <taxon>Bacteroidota</taxon>
        <taxon>Saprospiria</taxon>
        <taxon>Saprospirales</taxon>
        <taxon>Lewinellaceae</taxon>
        <taxon>Flavilitoribacter</taxon>
    </lineage>
</organism>
<feature type="signal peptide" evidence="2">
    <location>
        <begin position="1"/>
        <end position="31"/>
    </location>
</feature>
<reference evidence="3 4" key="1">
    <citation type="submission" date="2017-10" db="EMBL/GenBank/DDBJ databases">
        <title>The draft genome sequence of Lewinella nigricans NBRC 102662.</title>
        <authorList>
            <person name="Wang K."/>
        </authorList>
    </citation>
    <scope>NUCLEOTIDE SEQUENCE [LARGE SCALE GENOMIC DNA]</scope>
    <source>
        <strain evidence="3 4">NBRC 102662</strain>
    </source>
</reference>
<proteinExistence type="predicted"/>
<gene>
    <name evidence="3" type="ORF">CRP01_17085</name>
</gene>
<dbReference type="RefSeq" id="WP_099151286.1">
    <property type="nucleotide sequence ID" value="NZ_PDUD01000022.1"/>
</dbReference>
<name>A0A2D0NBT8_FLAN2</name>
<protein>
    <submittedName>
        <fullName evidence="3">Uncharacterized protein</fullName>
    </submittedName>
</protein>
<keyword evidence="2" id="KW-0732">Signal</keyword>
<evidence type="ECO:0000313" key="4">
    <source>
        <dbReference type="Proteomes" id="UP000223913"/>
    </source>
</evidence>
<accession>A0A2D0NBT8</accession>
<sequence>MITRLTLLAQAVSRWLVLLAMLVSIGSPANASPASETDNRQTVFDLLYGQEIVDVTLETDMVRLMENIKTDNYQSAIFTFNNKQGESLSFQAEIRSRGNFRRRVCDFPPIKIKFPKEKLVGADIKPHNKLKLVTHCLDDRNAGQENLLKEYLAYKLYQELTDQSYRVQLVRISYEDTKGKVSRVKRYAIILEDTDEMAERLGGEECDCLNPQKEQLDLRLEGIHAMYQYMIGNEDWSIAMNRNLKMVKPLDGQHWKPVPYDFDFSGLVNASYALPNTQMGLRSIQDRLYLGMPIADTELEYLFEYFRSKRGALVQIVEDCKFLSRNGRNEVIDYLESFYLTIDQMEDVVSTNMYQAMSSSTPPLDGDRKGMNSGK</sequence>
<feature type="chain" id="PRO_5012045018" evidence="2">
    <location>
        <begin position="32"/>
        <end position="375"/>
    </location>
</feature>
<comment type="caution">
    <text evidence="3">The sequence shown here is derived from an EMBL/GenBank/DDBJ whole genome shotgun (WGS) entry which is preliminary data.</text>
</comment>
<evidence type="ECO:0000256" key="1">
    <source>
        <dbReference type="SAM" id="MobiDB-lite"/>
    </source>
</evidence>
<keyword evidence="4" id="KW-1185">Reference proteome</keyword>
<evidence type="ECO:0000256" key="2">
    <source>
        <dbReference type="SAM" id="SignalP"/>
    </source>
</evidence>